<name>A0ABQ6LN47_9RHOB</name>
<evidence type="ECO:0000259" key="7">
    <source>
        <dbReference type="SMART" id="SM00829"/>
    </source>
</evidence>
<keyword evidence="5" id="KW-0694">RNA-binding</keyword>
<dbReference type="PROSITE" id="PS01162">
    <property type="entry name" value="QOR_ZETA_CRYSTAL"/>
    <property type="match status" value="1"/>
</dbReference>
<dbReference type="SUPFAM" id="SSF51735">
    <property type="entry name" value="NAD(P)-binding Rossmann-fold domains"/>
    <property type="match status" value="1"/>
</dbReference>
<dbReference type="SUPFAM" id="SSF50129">
    <property type="entry name" value="GroES-like"/>
    <property type="match status" value="1"/>
</dbReference>
<dbReference type="Gene3D" id="3.40.50.720">
    <property type="entry name" value="NAD(P)-binding Rossmann-like Domain"/>
    <property type="match status" value="1"/>
</dbReference>
<evidence type="ECO:0000313" key="8">
    <source>
        <dbReference type="EMBL" id="GMG83137.1"/>
    </source>
</evidence>
<dbReference type="InterPro" id="IPR051603">
    <property type="entry name" value="Zinc-ADH_QOR/CCCR"/>
</dbReference>
<dbReference type="InterPro" id="IPR011032">
    <property type="entry name" value="GroES-like_sf"/>
</dbReference>
<dbReference type="NCBIfam" id="TIGR02817">
    <property type="entry name" value="adh_fam_1"/>
    <property type="match status" value="1"/>
</dbReference>
<protein>
    <recommendedName>
        <fullName evidence="6">Zinc-type alcohol dehydrogenase-like protein</fullName>
    </recommendedName>
</protein>
<dbReference type="InterPro" id="IPR013154">
    <property type="entry name" value="ADH-like_N"/>
</dbReference>
<dbReference type="EMBL" id="BSYI01000016">
    <property type="protein sequence ID" value="GMG83137.1"/>
    <property type="molecule type" value="Genomic_DNA"/>
</dbReference>
<gene>
    <name evidence="8" type="ORF">LNKW23_23500</name>
</gene>
<keyword evidence="9" id="KW-1185">Reference proteome</keyword>
<dbReference type="InterPro" id="IPR020843">
    <property type="entry name" value="ER"/>
</dbReference>
<dbReference type="CDD" id="cd08252">
    <property type="entry name" value="AL_MDR"/>
    <property type="match status" value="1"/>
</dbReference>
<keyword evidence="6" id="KW-0560">Oxidoreductase</keyword>
<evidence type="ECO:0000256" key="3">
    <source>
        <dbReference type="ARBA" id="ARBA00022490"/>
    </source>
</evidence>
<comment type="subcellular location">
    <subcellularLocation>
        <location evidence="1">Cytoplasm</location>
    </subcellularLocation>
</comment>
<keyword evidence="6" id="KW-0862">Zinc</keyword>
<evidence type="ECO:0000256" key="6">
    <source>
        <dbReference type="RuleBase" id="RU364000"/>
    </source>
</evidence>
<evidence type="ECO:0000256" key="2">
    <source>
        <dbReference type="ARBA" id="ARBA00011881"/>
    </source>
</evidence>
<keyword evidence="4" id="KW-0521">NADP</keyword>
<comment type="caution">
    <text evidence="8">The sequence shown here is derived from an EMBL/GenBank/DDBJ whole genome shotgun (WGS) entry which is preliminary data.</text>
</comment>
<keyword evidence="3" id="KW-0963">Cytoplasm</keyword>
<evidence type="ECO:0000313" key="9">
    <source>
        <dbReference type="Proteomes" id="UP001239909"/>
    </source>
</evidence>
<dbReference type="Pfam" id="PF08240">
    <property type="entry name" value="ADH_N"/>
    <property type="match status" value="1"/>
</dbReference>
<dbReference type="PANTHER" id="PTHR44154:SF1">
    <property type="entry name" value="QUINONE OXIDOREDUCTASE"/>
    <property type="match status" value="1"/>
</dbReference>
<dbReference type="InterPro" id="IPR036291">
    <property type="entry name" value="NAD(P)-bd_dom_sf"/>
</dbReference>
<comment type="similarity">
    <text evidence="6">Belongs to the zinc-containing alcohol dehydrogenase family. Quinone oxidoreductase subfamily.</text>
</comment>
<dbReference type="Proteomes" id="UP001239909">
    <property type="component" value="Unassembled WGS sequence"/>
</dbReference>
<accession>A0ABQ6LN47</accession>
<keyword evidence="6" id="KW-0479">Metal-binding</keyword>
<dbReference type="InterPro" id="IPR002364">
    <property type="entry name" value="Quin_OxRdtase/zeta-crystal_CS"/>
</dbReference>
<comment type="subunit">
    <text evidence="2">Homotetramer.</text>
</comment>
<proteinExistence type="inferred from homology"/>
<reference evidence="8 9" key="1">
    <citation type="submission" date="2023-04" db="EMBL/GenBank/DDBJ databases">
        <title>Marinoamorphus aggregata gen. nov., sp. Nov., isolate from tissue of brittle star Ophioplocus japonicus.</title>
        <authorList>
            <person name="Kawano K."/>
            <person name="Sawayama S."/>
            <person name="Nakagawa S."/>
        </authorList>
    </citation>
    <scope>NUCLEOTIDE SEQUENCE [LARGE SCALE GENOMIC DNA]</scope>
    <source>
        <strain evidence="8 9">NKW23</strain>
    </source>
</reference>
<evidence type="ECO:0000256" key="5">
    <source>
        <dbReference type="ARBA" id="ARBA00022884"/>
    </source>
</evidence>
<dbReference type="SMART" id="SM00829">
    <property type="entry name" value="PKS_ER"/>
    <property type="match status" value="1"/>
</dbReference>
<dbReference type="Gene3D" id="3.90.180.10">
    <property type="entry name" value="Medium-chain alcohol dehydrogenases, catalytic domain"/>
    <property type="match status" value="1"/>
</dbReference>
<dbReference type="InterPro" id="IPR014182">
    <property type="entry name" value="ADH_Zn_typ-1"/>
</dbReference>
<evidence type="ECO:0000256" key="1">
    <source>
        <dbReference type="ARBA" id="ARBA00004496"/>
    </source>
</evidence>
<evidence type="ECO:0000256" key="4">
    <source>
        <dbReference type="ARBA" id="ARBA00022857"/>
    </source>
</evidence>
<sequence length="338" mass="36087">MTMMKAIGYTRSRPIDAPEALEAVEIPVPELRPRDLLVEVQAVSVNPVDVKVRMRAEPESGHKILGFDAAGIVRAAGPEATLFRPGDAVFYAGDVTRQGTNAALHAVDERIVGAKPASLSMTDAAALPLTAITAWELLFDSFRIPEGGGAGQSLLVIGGAGGVGSILIQLARQLTGLRVIATASRDETRDWCRRMGAHDIVDHRAPLPAQLAALGVQPDHVAALTATDRHFDAIVEMIRPRGQIGMIDDPQGLDIMKIKPKALSFHIEFMFARSMFRTADMDAQHALLDRVAALVDAGRIVTTANETLGPLTVESLRAAHRKQESGRAIGKTVLGAIA</sequence>
<dbReference type="Pfam" id="PF13602">
    <property type="entry name" value="ADH_zinc_N_2"/>
    <property type="match status" value="1"/>
</dbReference>
<feature type="domain" description="Enoyl reductase (ER)" evidence="7">
    <location>
        <begin position="16"/>
        <end position="334"/>
    </location>
</feature>
<organism evidence="8 9">
    <name type="scientific">Paralimibaculum aggregatum</name>
    <dbReference type="NCBI Taxonomy" id="3036245"/>
    <lineage>
        <taxon>Bacteria</taxon>
        <taxon>Pseudomonadati</taxon>
        <taxon>Pseudomonadota</taxon>
        <taxon>Alphaproteobacteria</taxon>
        <taxon>Rhodobacterales</taxon>
        <taxon>Paracoccaceae</taxon>
        <taxon>Paralimibaculum</taxon>
    </lineage>
</organism>
<dbReference type="RefSeq" id="WP_434220911.1">
    <property type="nucleotide sequence ID" value="NZ_BSYI01000016.1"/>
</dbReference>
<dbReference type="PANTHER" id="PTHR44154">
    <property type="entry name" value="QUINONE OXIDOREDUCTASE"/>
    <property type="match status" value="1"/>
</dbReference>